<reference evidence="2" key="1">
    <citation type="journal article" date="2019" name="Int. J. Syst. Evol. Microbiol.">
        <title>The Global Catalogue of Microorganisms (GCM) 10K type strain sequencing project: providing services to taxonomists for standard genome sequencing and annotation.</title>
        <authorList>
            <consortium name="The Broad Institute Genomics Platform"/>
            <consortium name="The Broad Institute Genome Sequencing Center for Infectious Disease"/>
            <person name="Wu L."/>
            <person name="Ma J."/>
        </authorList>
    </citation>
    <scope>NUCLEOTIDE SEQUENCE [LARGE SCALE GENOMIC DNA]</scope>
    <source>
        <strain evidence="2">CCUG 61889</strain>
    </source>
</reference>
<accession>A0ABV8B6W9</accession>
<protein>
    <submittedName>
        <fullName evidence="1">Uncharacterized protein</fullName>
    </submittedName>
</protein>
<comment type="caution">
    <text evidence="1">The sequence shown here is derived from an EMBL/GenBank/DDBJ whole genome shotgun (WGS) entry which is preliminary data.</text>
</comment>
<gene>
    <name evidence="1" type="ORF">ACFOU2_17255</name>
</gene>
<evidence type="ECO:0000313" key="2">
    <source>
        <dbReference type="Proteomes" id="UP001595752"/>
    </source>
</evidence>
<dbReference type="EMBL" id="JBHRZT010000068">
    <property type="protein sequence ID" value="MFC3885120.1"/>
    <property type="molecule type" value="Genomic_DNA"/>
</dbReference>
<proteinExistence type="predicted"/>
<evidence type="ECO:0000313" key="1">
    <source>
        <dbReference type="EMBL" id="MFC3885120.1"/>
    </source>
</evidence>
<sequence>MTFRELITQINKSVEDLDFATARKYIEENLTILNENKHILTGNARELLDFLTHRLNSGYEPFTRQEMATISAINSYASKFELRQIKMIIKEKAPLFLRKDVVEYLNKDAKAILEGMGVISNH</sequence>
<name>A0ABV8B6W9_9BACI</name>
<keyword evidence="2" id="KW-1185">Reference proteome</keyword>
<dbReference type="RefSeq" id="WP_377917220.1">
    <property type="nucleotide sequence ID" value="NZ_JBHRZT010000068.1"/>
</dbReference>
<organism evidence="1 2">
    <name type="scientific">Bacillus songklensis</name>
    <dbReference type="NCBI Taxonomy" id="1069116"/>
    <lineage>
        <taxon>Bacteria</taxon>
        <taxon>Bacillati</taxon>
        <taxon>Bacillota</taxon>
        <taxon>Bacilli</taxon>
        <taxon>Bacillales</taxon>
        <taxon>Bacillaceae</taxon>
        <taxon>Bacillus</taxon>
    </lineage>
</organism>
<dbReference type="Proteomes" id="UP001595752">
    <property type="component" value="Unassembled WGS sequence"/>
</dbReference>